<feature type="non-terminal residue" evidence="1">
    <location>
        <position position="1"/>
    </location>
</feature>
<dbReference type="EMBL" id="LXQA011166423">
    <property type="protein sequence ID" value="MCI87457.1"/>
    <property type="molecule type" value="Genomic_DNA"/>
</dbReference>
<protein>
    <submittedName>
        <fullName evidence="1">Uncharacterized protein</fullName>
    </submittedName>
</protein>
<organism evidence="1 2">
    <name type="scientific">Trifolium medium</name>
    <dbReference type="NCBI Taxonomy" id="97028"/>
    <lineage>
        <taxon>Eukaryota</taxon>
        <taxon>Viridiplantae</taxon>
        <taxon>Streptophyta</taxon>
        <taxon>Embryophyta</taxon>
        <taxon>Tracheophyta</taxon>
        <taxon>Spermatophyta</taxon>
        <taxon>Magnoliopsida</taxon>
        <taxon>eudicotyledons</taxon>
        <taxon>Gunneridae</taxon>
        <taxon>Pentapetalae</taxon>
        <taxon>rosids</taxon>
        <taxon>fabids</taxon>
        <taxon>Fabales</taxon>
        <taxon>Fabaceae</taxon>
        <taxon>Papilionoideae</taxon>
        <taxon>50 kb inversion clade</taxon>
        <taxon>NPAAA clade</taxon>
        <taxon>Hologalegina</taxon>
        <taxon>IRL clade</taxon>
        <taxon>Trifolieae</taxon>
        <taxon>Trifolium</taxon>
    </lineage>
</organism>
<name>A0A392VHS4_9FABA</name>
<proteinExistence type="predicted"/>
<dbReference type="Proteomes" id="UP000265520">
    <property type="component" value="Unassembled WGS sequence"/>
</dbReference>
<reference evidence="1 2" key="1">
    <citation type="journal article" date="2018" name="Front. Plant Sci.">
        <title>Red Clover (Trifolium pratense) and Zigzag Clover (T. medium) - A Picture of Genomic Similarities and Differences.</title>
        <authorList>
            <person name="Dluhosova J."/>
            <person name="Istvanek J."/>
            <person name="Nedelnik J."/>
            <person name="Repkova J."/>
        </authorList>
    </citation>
    <scope>NUCLEOTIDE SEQUENCE [LARGE SCALE GENOMIC DNA]</scope>
    <source>
        <strain evidence="2">cv. 10/8</strain>
        <tissue evidence="1">Leaf</tissue>
    </source>
</reference>
<sequence>IAVAATHNAAVAA</sequence>
<comment type="caution">
    <text evidence="1">The sequence shown here is derived from an EMBL/GenBank/DDBJ whole genome shotgun (WGS) entry which is preliminary data.</text>
</comment>
<accession>A0A392VHS4</accession>
<keyword evidence="2" id="KW-1185">Reference proteome</keyword>
<evidence type="ECO:0000313" key="2">
    <source>
        <dbReference type="Proteomes" id="UP000265520"/>
    </source>
</evidence>
<evidence type="ECO:0000313" key="1">
    <source>
        <dbReference type="EMBL" id="MCI87457.1"/>
    </source>
</evidence>